<keyword evidence="2" id="KW-1185">Reference proteome</keyword>
<reference evidence="1 2" key="1">
    <citation type="submission" date="2022-06" db="EMBL/GenBank/DDBJ databases">
        <title>Genomic Encyclopedia of Archaeal and Bacterial Type Strains, Phase II (KMG-II): from individual species to whole genera.</title>
        <authorList>
            <person name="Goeker M."/>
        </authorList>
    </citation>
    <scope>NUCLEOTIDE SEQUENCE [LARGE SCALE GENOMIC DNA]</scope>
    <source>
        <strain evidence="1 2">DSM 40477</strain>
    </source>
</reference>
<evidence type="ECO:0008006" key="3">
    <source>
        <dbReference type="Google" id="ProtNLM"/>
    </source>
</evidence>
<organism evidence="1 2">
    <name type="scientific">Streptoalloteichus tenebrarius (strain ATCC 17920 / DSM 40477 / JCM 4838 / CBS 697.72 / NBRC 16177 / NCIMB 11028 / NRRL B-12390 / A12253. 1 / ISP 5477)</name>
    <name type="common">Streptomyces tenebrarius</name>
    <dbReference type="NCBI Taxonomy" id="1933"/>
    <lineage>
        <taxon>Bacteria</taxon>
        <taxon>Bacillati</taxon>
        <taxon>Actinomycetota</taxon>
        <taxon>Actinomycetes</taxon>
        <taxon>Pseudonocardiales</taxon>
        <taxon>Pseudonocardiaceae</taxon>
        <taxon>Streptoalloteichus</taxon>
    </lineage>
</organism>
<comment type="caution">
    <text evidence="1">The sequence shown here is derived from an EMBL/GenBank/DDBJ whole genome shotgun (WGS) entry which is preliminary data.</text>
</comment>
<evidence type="ECO:0000313" key="1">
    <source>
        <dbReference type="EMBL" id="MCP2259846.1"/>
    </source>
</evidence>
<name>A0ABT1HWE5_STRSD</name>
<dbReference type="InterPro" id="IPR006311">
    <property type="entry name" value="TAT_signal"/>
</dbReference>
<evidence type="ECO:0000313" key="2">
    <source>
        <dbReference type="Proteomes" id="UP001205311"/>
    </source>
</evidence>
<dbReference type="RefSeq" id="WP_253670730.1">
    <property type="nucleotide sequence ID" value="NZ_JAMTCP010000020.1"/>
</dbReference>
<protein>
    <recommendedName>
        <fullName evidence="3">XRE family transcriptional regulator</fullName>
    </recommendedName>
</protein>
<dbReference type="EMBL" id="JAMTCP010000020">
    <property type="protein sequence ID" value="MCP2259846.1"/>
    <property type="molecule type" value="Genomic_DNA"/>
</dbReference>
<proteinExistence type="predicted"/>
<dbReference type="PROSITE" id="PS51318">
    <property type="entry name" value="TAT"/>
    <property type="match status" value="1"/>
</dbReference>
<accession>A0ABT1HWE5</accession>
<gene>
    <name evidence="1" type="ORF">LX15_003555</name>
</gene>
<dbReference type="Proteomes" id="UP001205311">
    <property type="component" value="Unassembled WGS sequence"/>
</dbReference>
<sequence length="334" mass="35529">MPVSRRELLAGLSIGALGGALAQRVEQALSRIDFGGDPLTAFERAFAGFATAARSQPPARLIDGMTGQVALLDGLRRRAPAAQRGAYAAMQARFAESLSWLCEEASDATGALYWVDRAAQWAAAARWEPMVGYTFVRRSMLVVNFTGDGLRAVDAAAPVLDMPDLSWVRGLACKQMAMGHALAGDADATARALDDAMRLLDIPARDDEAHLGQRSVAGDDLYAVYRTTCDIYLGRGEAVITTLPPRLDALAASSPRTATISKAKLARAYANAGQPADACRLAAHALDAAGQVGSHSATAEIRRTLGVLRHWRHRRDVAAEIADLTHRLDSVATG</sequence>